<reference evidence="9 10" key="1">
    <citation type="journal article" date="2017" name="Water Res.">
        <title>Comammox in drinking water systems.</title>
        <authorList>
            <person name="Wang Y."/>
            <person name="Ma L."/>
            <person name="Mao Y."/>
            <person name="Jiang X."/>
            <person name="Xia Y."/>
            <person name="Yu K."/>
            <person name="Li B."/>
            <person name="Zhang T."/>
        </authorList>
    </citation>
    <scope>NUCLEOTIDE SEQUENCE [LARGE SCALE GENOMIC DNA]</scope>
    <source>
        <strain evidence="9">SG_bin8</strain>
    </source>
</reference>
<feature type="transmembrane region" description="Helical" evidence="8">
    <location>
        <begin position="53"/>
        <end position="70"/>
    </location>
</feature>
<dbReference type="AlphaFoldDB" id="A0A1W9HUT1"/>
<dbReference type="InterPro" id="IPR002781">
    <property type="entry name" value="TM_pro_TauE-like"/>
</dbReference>
<feature type="transmembrane region" description="Helical" evidence="8">
    <location>
        <begin position="20"/>
        <end position="46"/>
    </location>
</feature>
<organism evidence="9 10">
    <name type="scientific">Candidatus Raskinella chloraquaticus</name>
    <dbReference type="NCBI Taxonomy" id="1951219"/>
    <lineage>
        <taxon>Bacteria</taxon>
        <taxon>Pseudomonadati</taxon>
        <taxon>Pseudomonadota</taxon>
        <taxon>Alphaproteobacteria</taxon>
        <taxon>Hyphomicrobiales</taxon>
        <taxon>Phreatobacteraceae</taxon>
        <taxon>Candidatus Raskinella</taxon>
    </lineage>
</organism>
<sequence length="262" mass="27711">MADDDGPNGWIVTDALLLQAAIFTAATVSGLTGFAFALVAAGIVFHLRSPADATALILMGSFLAQVMSLLRLRQRVAWADLWPFLAAGVIGAPVGSLALGHLYPGTVRLGIGLFLSFYALYAMRLPVTYVSPLAGRLSDAIVGFLSGVLGGIAGLSGALMTAWCLMRGWEPARQRAVFQSFILVMQAYSLMSLALVVGISQHSLIDLAITGPVMVAGVVIGLWLFSKINGARFRWLVLWLLLVLGVVLTISEISAMLTSHPG</sequence>
<name>A0A1W9HUT1_9HYPH</name>
<evidence type="ECO:0000256" key="3">
    <source>
        <dbReference type="ARBA" id="ARBA00022448"/>
    </source>
</evidence>
<evidence type="ECO:0000256" key="8">
    <source>
        <dbReference type="RuleBase" id="RU363041"/>
    </source>
</evidence>
<comment type="similarity">
    <text evidence="2 8">Belongs to the 4-toluene sulfonate uptake permease (TSUP) (TC 2.A.102) family.</text>
</comment>
<dbReference type="RefSeq" id="WP_376801593.1">
    <property type="nucleotide sequence ID" value="NZ_DBNB01000022.1"/>
</dbReference>
<feature type="transmembrane region" description="Helical" evidence="8">
    <location>
        <begin position="109"/>
        <end position="129"/>
    </location>
</feature>
<evidence type="ECO:0000256" key="2">
    <source>
        <dbReference type="ARBA" id="ARBA00009142"/>
    </source>
</evidence>
<gene>
    <name evidence="9" type="ORF">A4S15_12125</name>
</gene>
<evidence type="ECO:0000313" key="10">
    <source>
        <dbReference type="Proteomes" id="UP000192872"/>
    </source>
</evidence>
<evidence type="ECO:0000313" key="9">
    <source>
        <dbReference type="EMBL" id="OQW51175.1"/>
    </source>
</evidence>
<dbReference type="EMBL" id="LWDL01000021">
    <property type="protein sequence ID" value="OQW51175.1"/>
    <property type="molecule type" value="Genomic_DNA"/>
</dbReference>
<keyword evidence="5 8" id="KW-0812">Transmembrane</keyword>
<feature type="transmembrane region" description="Helical" evidence="8">
    <location>
        <begin position="205"/>
        <end position="225"/>
    </location>
</feature>
<proteinExistence type="inferred from homology"/>
<feature type="transmembrane region" description="Helical" evidence="8">
    <location>
        <begin position="141"/>
        <end position="165"/>
    </location>
</feature>
<protein>
    <recommendedName>
        <fullName evidence="8">Probable membrane transporter protein</fullName>
    </recommendedName>
</protein>
<evidence type="ECO:0000256" key="1">
    <source>
        <dbReference type="ARBA" id="ARBA00004651"/>
    </source>
</evidence>
<dbReference type="Proteomes" id="UP000192872">
    <property type="component" value="Unassembled WGS sequence"/>
</dbReference>
<comment type="caution">
    <text evidence="9">The sequence shown here is derived from an EMBL/GenBank/DDBJ whole genome shotgun (WGS) entry which is preliminary data.</text>
</comment>
<accession>A0A1W9HUT1</accession>
<dbReference type="GO" id="GO:0005886">
    <property type="term" value="C:plasma membrane"/>
    <property type="evidence" value="ECO:0007669"/>
    <property type="project" value="UniProtKB-SubCell"/>
</dbReference>
<dbReference type="Pfam" id="PF01925">
    <property type="entry name" value="TauE"/>
    <property type="match status" value="1"/>
</dbReference>
<feature type="transmembrane region" description="Helical" evidence="8">
    <location>
        <begin position="82"/>
        <end position="102"/>
    </location>
</feature>
<dbReference type="PANTHER" id="PTHR30269">
    <property type="entry name" value="TRANSMEMBRANE PROTEIN YFCA"/>
    <property type="match status" value="1"/>
</dbReference>
<dbReference type="STRING" id="1827387.A4S15_12125"/>
<evidence type="ECO:0000256" key="5">
    <source>
        <dbReference type="ARBA" id="ARBA00022692"/>
    </source>
</evidence>
<dbReference type="InterPro" id="IPR052017">
    <property type="entry name" value="TSUP"/>
</dbReference>
<feature type="transmembrane region" description="Helical" evidence="8">
    <location>
        <begin position="177"/>
        <end position="199"/>
    </location>
</feature>
<keyword evidence="6 8" id="KW-1133">Transmembrane helix</keyword>
<keyword evidence="4 8" id="KW-1003">Cell membrane</keyword>
<feature type="transmembrane region" description="Helical" evidence="8">
    <location>
        <begin position="237"/>
        <end position="257"/>
    </location>
</feature>
<keyword evidence="7 8" id="KW-0472">Membrane</keyword>
<dbReference type="PANTHER" id="PTHR30269:SF37">
    <property type="entry name" value="MEMBRANE TRANSPORTER PROTEIN"/>
    <property type="match status" value="1"/>
</dbReference>
<comment type="subcellular location">
    <subcellularLocation>
        <location evidence="1 8">Cell membrane</location>
        <topology evidence="1 8">Multi-pass membrane protein</topology>
    </subcellularLocation>
</comment>
<evidence type="ECO:0000256" key="4">
    <source>
        <dbReference type="ARBA" id="ARBA00022475"/>
    </source>
</evidence>
<keyword evidence="3" id="KW-0813">Transport</keyword>
<evidence type="ECO:0000256" key="7">
    <source>
        <dbReference type="ARBA" id="ARBA00023136"/>
    </source>
</evidence>
<evidence type="ECO:0000256" key="6">
    <source>
        <dbReference type="ARBA" id="ARBA00022989"/>
    </source>
</evidence>